<comment type="caution">
    <text evidence="3">The sequence shown here is derived from an EMBL/GenBank/DDBJ whole genome shotgun (WGS) entry which is preliminary data.</text>
</comment>
<name>A0ABQ9HXE9_9NEOP</name>
<keyword evidence="1" id="KW-0732">Signal</keyword>
<evidence type="ECO:0000313" key="4">
    <source>
        <dbReference type="Proteomes" id="UP001159363"/>
    </source>
</evidence>
<proteinExistence type="predicted"/>
<feature type="chain" id="PRO_5045560751" description="Mutator-like transposase domain-containing protein" evidence="1">
    <location>
        <begin position="22"/>
        <end position="96"/>
    </location>
</feature>
<dbReference type="InterPro" id="IPR049012">
    <property type="entry name" value="Mutator_transp_dom"/>
</dbReference>
<feature type="domain" description="Mutator-like transposase" evidence="2">
    <location>
        <begin position="21"/>
        <end position="95"/>
    </location>
</feature>
<organism evidence="3 4">
    <name type="scientific">Dryococelus australis</name>
    <dbReference type="NCBI Taxonomy" id="614101"/>
    <lineage>
        <taxon>Eukaryota</taxon>
        <taxon>Metazoa</taxon>
        <taxon>Ecdysozoa</taxon>
        <taxon>Arthropoda</taxon>
        <taxon>Hexapoda</taxon>
        <taxon>Insecta</taxon>
        <taxon>Pterygota</taxon>
        <taxon>Neoptera</taxon>
        <taxon>Polyneoptera</taxon>
        <taxon>Phasmatodea</taxon>
        <taxon>Verophasmatodea</taxon>
        <taxon>Anareolatae</taxon>
        <taxon>Phasmatidae</taxon>
        <taxon>Eurycanthinae</taxon>
        <taxon>Dryococelus</taxon>
    </lineage>
</organism>
<dbReference type="Pfam" id="PF20700">
    <property type="entry name" value="Mutator"/>
    <property type="match status" value="1"/>
</dbReference>
<protein>
    <recommendedName>
        <fullName evidence="2">Mutator-like transposase domain-containing protein</fullName>
    </recommendedName>
</protein>
<reference evidence="3 4" key="1">
    <citation type="submission" date="2023-02" db="EMBL/GenBank/DDBJ databases">
        <title>LHISI_Scaffold_Assembly.</title>
        <authorList>
            <person name="Stuart O.P."/>
            <person name="Cleave R."/>
            <person name="Magrath M.J.L."/>
            <person name="Mikheyev A.S."/>
        </authorList>
    </citation>
    <scope>NUCLEOTIDE SEQUENCE [LARGE SCALE GENOMIC DNA]</scope>
    <source>
        <strain evidence="3">Daus_M_001</strain>
        <tissue evidence="3">Leg muscle</tissue>
    </source>
</reference>
<feature type="signal peptide" evidence="1">
    <location>
        <begin position="1"/>
        <end position="21"/>
    </location>
</feature>
<accession>A0ABQ9HXE9</accession>
<gene>
    <name evidence="3" type="ORF">PR048_008263</name>
</gene>
<keyword evidence="4" id="KW-1185">Reference proteome</keyword>
<evidence type="ECO:0000259" key="2">
    <source>
        <dbReference type="Pfam" id="PF20700"/>
    </source>
</evidence>
<evidence type="ECO:0000313" key="3">
    <source>
        <dbReference type="EMBL" id="KAJ8888771.1"/>
    </source>
</evidence>
<evidence type="ECO:0000256" key="1">
    <source>
        <dbReference type="SAM" id="SignalP"/>
    </source>
</evidence>
<dbReference type="Proteomes" id="UP001159363">
    <property type="component" value="Chromosome 3"/>
</dbReference>
<sequence length="96" mass="10738">MGAELSVFLTLLATFKHLTLMTRYGLRSCFIFKCKMCNVELPVNTEKDSQEMDVNRGAVCVTMCTGGGQAQLEEMTSAMNIPTMSAKTFRKYHDDV</sequence>
<dbReference type="EMBL" id="JARBHB010000003">
    <property type="protein sequence ID" value="KAJ8888771.1"/>
    <property type="molecule type" value="Genomic_DNA"/>
</dbReference>